<comment type="caution">
    <text evidence="2">The sequence shown here is derived from an EMBL/GenBank/DDBJ whole genome shotgun (WGS) entry which is preliminary data.</text>
</comment>
<dbReference type="SUPFAM" id="SSF48403">
    <property type="entry name" value="Ankyrin repeat"/>
    <property type="match status" value="1"/>
</dbReference>
<evidence type="ECO:0000313" key="2">
    <source>
        <dbReference type="EMBL" id="CAK8992423.1"/>
    </source>
</evidence>
<reference evidence="2 3" key="1">
    <citation type="submission" date="2024-02" db="EMBL/GenBank/DDBJ databases">
        <authorList>
            <person name="Chen Y."/>
            <person name="Shah S."/>
            <person name="Dougan E. K."/>
            <person name="Thang M."/>
            <person name="Chan C."/>
        </authorList>
    </citation>
    <scope>NUCLEOTIDE SEQUENCE [LARGE SCALE GENOMIC DNA]</scope>
</reference>
<dbReference type="EMBL" id="CAXAMM010001558">
    <property type="protein sequence ID" value="CAK8992423.1"/>
    <property type="molecule type" value="Genomic_DNA"/>
</dbReference>
<sequence length="159" mass="17596">MAWFTWFRSATSSSRPVSRRSARKQYRKEYLLAFLKAKGFKDPLSANSQVNLHLSRAGELVYPIHAAAAYGCPQLVRILLAAGADPAQETSEGRRAIDFARAANQGRSHEEVMDLLGNGVQILNFRSAISVMKMQVMEGRLQPLEETCGDEGDLLVVTL</sequence>
<accession>A0ABP0HRH8</accession>
<dbReference type="PROSITE" id="PS50088">
    <property type="entry name" value="ANK_REPEAT"/>
    <property type="match status" value="1"/>
</dbReference>
<feature type="repeat" description="ANK" evidence="1">
    <location>
        <begin position="59"/>
        <end position="91"/>
    </location>
</feature>
<proteinExistence type="predicted"/>
<protein>
    <submittedName>
        <fullName evidence="2">NADPH-dependent diflavin oxidoreductase 1</fullName>
    </submittedName>
</protein>
<dbReference type="Proteomes" id="UP001642464">
    <property type="component" value="Unassembled WGS sequence"/>
</dbReference>
<keyword evidence="1" id="KW-0040">ANK repeat</keyword>
<dbReference type="InterPro" id="IPR002110">
    <property type="entry name" value="Ankyrin_rpt"/>
</dbReference>
<dbReference type="InterPro" id="IPR036770">
    <property type="entry name" value="Ankyrin_rpt-contain_sf"/>
</dbReference>
<gene>
    <name evidence="2" type="ORF">SCF082_LOCUS3090</name>
</gene>
<keyword evidence="3" id="KW-1185">Reference proteome</keyword>
<name>A0ABP0HRH8_9DINO</name>
<evidence type="ECO:0000256" key="1">
    <source>
        <dbReference type="PROSITE-ProRule" id="PRU00023"/>
    </source>
</evidence>
<dbReference type="PROSITE" id="PS50297">
    <property type="entry name" value="ANK_REP_REGION"/>
    <property type="match status" value="1"/>
</dbReference>
<organism evidence="2 3">
    <name type="scientific">Durusdinium trenchii</name>
    <dbReference type="NCBI Taxonomy" id="1381693"/>
    <lineage>
        <taxon>Eukaryota</taxon>
        <taxon>Sar</taxon>
        <taxon>Alveolata</taxon>
        <taxon>Dinophyceae</taxon>
        <taxon>Suessiales</taxon>
        <taxon>Symbiodiniaceae</taxon>
        <taxon>Durusdinium</taxon>
    </lineage>
</organism>
<evidence type="ECO:0000313" key="3">
    <source>
        <dbReference type="Proteomes" id="UP001642464"/>
    </source>
</evidence>
<dbReference type="Pfam" id="PF00023">
    <property type="entry name" value="Ank"/>
    <property type="match status" value="1"/>
</dbReference>
<dbReference type="Gene3D" id="1.25.40.20">
    <property type="entry name" value="Ankyrin repeat-containing domain"/>
    <property type="match status" value="1"/>
</dbReference>